<feature type="transmembrane region" description="Helical" evidence="1">
    <location>
        <begin position="438"/>
        <end position="465"/>
    </location>
</feature>
<feature type="transmembrane region" description="Helical" evidence="1">
    <location>
        <begin position="472"/>
        <end position="490"/>
    </location>
</feature>
<feature type="transmembrane region" description="Helical" evidence="1">
    <location>
        <begin position="21"/>
        <end position="42"/>
    </location>
</feature>
<feature type="transmembrane region" description="Helical" evidence="1">
    <location>
        <begin position="169"/>
        <end position="185"/>
    </location>
</feature>
<dbReference type="PANTHER" id="PTHR31610:SF0">
    <property type="entry name" value="SLC26A_SULP TRANSPORTER DOMAIN-CONTAINING PROTEIN"/>
    <property type="match status" value="1"/>
</dbReference>
<feature type="transmembrane region" description="Helical" evidence="1">
    <location>
        <begin position="48"/>
        <end position="67"/>
    </location>
</feature>
<comment type="caution">
    <text evidence="2">The sequence shown here is derived from an EMBL/GenBank/DDBJ whole genome shotgun (WGS) entry which is preliminary data.</text>
</comment>
<gene>
    <name evidence="2" type="ORF">EHQ30_12210</name>
</gene>
<reference evidence="2" key="1">
    <citation type="journal article" date="2019" name="PLoS Negl. Trop. Dis.">
        <title>Revisiting the worldwide diversity of Leptospira species in the environment.</title>
        <authorList>
            <person name="Vincent A.T."/>
            <person name="Schiettekatte O."/>
            <person name="Bourhy P."/>
            <person name="Veyrier F.J."/>
            <person name="Picardeau M."/>
        </authorList>
    </citation>
    <scope>NUCLEOTIDE SEQUENCE [LARGE SCALE GENOMIC DNA]</scope>
    <source>
        <strain evidence="2">201800277</strain>
    </source>
</reference>
<evidence type="ECO:0000313" key="3">
    <source>
        <dbReference type="Proteomes" id="UP000297891"/>
    </source>
</evidence>
<proteinExistence type="predicted"/>
<feature type="transmembrane region" description="Helical" evidence="1">
    <location>
        <begin position="144"/>
        <end position="163"/>
    </location>
</feature>
<feature type="transmembrane region" description="Helical" evidence="1">
    <location>
        <begin position="510"/>
        <end position="527"/>
    </location>
</feature>
<sequence length="539" mass="58387">MNFFTITRGDLDGFFGLMVDNLIQLLVLSALCIGVCGFPLAFVTSVVLPGAAVSLLVGNVFYAWQAWKLGQRTHRTDVTAIPYGINTVSLFAFVFFVMFPTYQATGDYVAAWKAGLLVSFVSGCIEVIGSFVAAKIRKYTPRAALLSALAGIAITFISMDFLLRTFERPIIAFIPLGVILLQYFGKVRFPFGIPGGLLSVILGILLSYLSSFWGDPIYQPGAIENGLTTLGIYFPQLSISPLLETLTYANIKAYFSIILPMGVFNVIGSLQNIESAEASGDSFDTKTSLLVNGLGTLAGTAFGSPFPTTIYIGHPGWKALGAKHSYSVLSGIFMTIVSLFGLMGLIQALIPVEAGMAIVLWIGIVITSQAFQAIPRHHSPAVVVGLLPAFAGWAVLIIQNVFIFLDGKLQATLQEIGAKQSIHFSLADLPPHLPFLPYALSGVLALSQGFLITSMVWSAMVVFILEREWIRAAIWALIAAVLSLVGWIHAYELQGNAILNRFTEIASFDFPIAYFSLATLFLLIQLLNNSKENQDTLGH</sequence>
<feature type="transmembrane region" description="Helical" evidence="1">
    <location>
        <begin position="381"/>
        <end position="405"/>
    </location>
</feature>
<dbReference type="AlphaFoldDB" id="A0A2M9XXM0"/>
<feature type="transmembrane region" description="Helical" evidence="1">
    <location>
        <begin position="356"/>
        <end position="374"/>
    </location>
</feature>
<feature type="transmembrane region" description="Helical" evidence="1">
    <location>
        <begin position="111"/>
        <end position="132"/>
    </location>
</feature>
<feature type="transmembrane region" description="Helical" evidence="1">
    <location>
        <begin position="326"/>
        <end position="350"/>
    </location>
</feature>
<keyword evidence="1" id="KW-0812">Transmembrane</keyword>
<dbReference type="EMBL" id="RQFP01000008">
    <property type="protein sequence ID" value="TGK92987.1"/>
    <property type="molecule type" value="Genomic_DNA"/>
</dbReference>
<dbReference type="RefSeq" id="WP_100792243.1">
    <property type="nucleotide sequence ID" value="NZ_NPDQ01000011.1"/>
</dbReference>
<dbReference type="Proteomes" id="UP000297891">
    <property type="component" value="Unassembled WGS sequence"/>
</dbReference>
<name>A0A2M9XXM0_9LEPT</name>
<evidence type="ECO:0000313" key="2">
    <source>
        <dbReference type="EMBL" id="TGK92987.1"/>
    </source>
</evidence>
<protein>
    <submittedName>
        <fullName evidence="2">NCS2 family permease</fullName>
    </submittedName>
</protein>
<keyword evidence="1" id="KW-0472">Membrane</keyword>
<accession>A0A2M9XXM0</accession>
<dbReference type="PANTHER" id="PTHR31610">
    <property type="entry name" value="SLR0360 PROTEIN"/>
    <property type="match status" value="1"/>
</dbReference>
<feature type="transmembrane region" description="Helical" evidence="1">
    <location>
        <begin position="79"/>
        <end position="99"/>
    </location>
</feature>
<keyword evidence="3" id="KW-1185">Reference proteome</keyword>
<feature type="transmembrane region" description="Helical" evidence="1">
    <location>
        <begin position="197"/>
        <end position="214"/>
    </location>
</feature>
<organism evidence="2 3">
    <name type="scientific">Leptospira brenneri</name>
    <dbReference type="NCBI Taxonomy" id="2023182"/>
    <lineage>
        <taxon>Bacteria</taxon>
        <taxon>Pseudomonadati</taxon>
        <taxon>Spirochaetota</taxon>
        <taxon>Spirochaetia</taxon>
        <taxon>Leptospirales</taxon>
        <taxon>Leptospiraceae</taxon>
        <taxon>Leptospira</taxon>
    </lineage>
</organism>
<dbReference type="OrthoDB" id="3320984at2"/>
<evidence type="ECO:0000256" key="1">
    <source>
        <dbReference type="SAM" id="Phobius"/>
    </source>
</evidence>
<keyword evidence="1" id="KW-1133">Transmembrane helix</keyword>
<feature type="transmembrane region" description="Helical" evidence="1">
    <location>
        <begin position="253"/>
        <end position="273"/>
    </location>
</feature>